<comment type="caution">
    <text evidence="12">Lacks conserved residue(s) required for the propagation of feature annotation.</text>
</comment>
<evidence type="ECO:0000313" key="16">
    <source>
        <dbReference type="Proteomes" id="UP001063166"/>
    </source>
</evidence>
<evidence type="ECO:0000256" key="7">
    <source>
        <dbReference type="ARBA" id="ARBA00022807"/>
    </source>
</evidence>
<dbReference type="EC" id="3.4.19.12" evidence="3"/>
<dbReference type="InterPro" id="IPR033865">
    <property type="entry name" value="Ataxin-3"/>
</dbReference>
<evidence type="ECO:0000256" key="1">
    <source>
        <dbReference type="ARBA" id="ARBA00000707"/>
    </source>
</evidence>
<dbReference type="Gene3D" id="1.10.287.10">
    <property type="entry name" value="S15/NS1, RNA-binding"/>
    <property type="match status" value="1"/>
</dbReference>
<feature type="active site" description="Nucleophile" evidence="11">
    <location>
        <position position="23"/>
    </location>
</feature>
<dbReference type="InterPro" id="IPR003903">
    <property type="entry name" value="UIM_dom"/>
</dbReference>
<dbReference type="GO" id="GO:0016579">
    <property type="term" value="P:protein deubiquitination"/>
    <property type="evidence" value="ECO:0007669"/>
    <property type="project" value="InterPro"/>
</dbReference>
<feature type="compositionally biased region" description="Basic and acidic residues" evidence="13">
    <location>
        <begin position="371"/>
        <end position="406"/>
    </location>
</feature>
<accession>A0A9P3PK74</accession>
<evidence type="ECO:0000259" key="14">
    <source>
        <dbReference type="PROSITE" id="PS50957"/>
    </source>
</evidence>
<dbReference type="GO" id="GO:0004843">
    <property type="term" value="F:cysteine-type deubiquitinase activity"/>
    <property type="evidence" value="ECO:0007669"/>
    <property type="project" value="UniProtKB-EC"/>
</dbReference>
<feature type="compositionally biased region" description="Polar residues" evidence="13">
    <location>
        <begin position="198"/>
        <end position="213"/>
    </location>
</feature>
<keyword evidence="9" id="KW-0804">Transcription</keyword>
<dbReference type="SMART" id="SM00726">
    <property type="entry name" value="UIM"/>
    <property type="match status" value="3"/>
</dbReference>
<evidence type="ECO:0000256" key="11">
    <source>
        <dbReference type="PIRSR" id="PIRSR633865-1"/>
    </source>
</evidence>
<feature type="active site" evidence="11">
    <location>
        <position position="143"/>
    </location>
</feature>
<evidence type="ECO:0000256" key="2">
    <source>
        <dbReference type="ARBA" id="ARBA00004123"/>
    </source>
</evidence>
<dbReference type="Proteomes" id="UP001063166">
    <property type="component" value="Unassembled WGS sequence"/>
</dbReference>
<dbReference type="PRINTS" id="PR01233">
    <property type="entry name" value="JOSEPHIN"/>
</dbReference>
<evidence type="ECO:0000256" key="8">
    <source>
        <dbReference type="ARBA" id="ARBA00023015"/>
    </source>
</evidence>
<dbReference type="SMART" id="SM01246">
    <property type="entry name" value="Josephin"/>
    <property type="match status" value="1"/>
</dbReference>
<comment type="catalytic activity">
    <reaction evidence="1">
        <text>Thiol-dependent hydrolysis of ester, thioester, amide, peptide and isopeptide bonds formed by the C-terminal Gly of ubiquitin (a 76-residue protein attached to proteins as an intracellular targeting signal).</text>
        <dbReference type="EC" id="3.4.19.12"/>
    </reaction>
</comment>
<feature type="domain" description="Josephin" evidence="14">
    <location>
        <begin position="8"/>
        <end position="189"/>
    </location>
</feature>
<comment type="caution">
    <text evidence="15">The sequence shown here is derived from an EMBL/GenBank/DDBJ whole genome shotgun (WGS) entry which is preliminary data.</text>
</comment>
<dbReference type="GO" id="GO:0005634">
    <property type="term" value="C:nucleus"/>
    <property type="evidence" value="ECO:0007669"/>
    <property type="project" value="UniProtKB-SubCell"/>
</dbReference>
<feature type="region of interest" description="Disordered" evidence="13">
    <location>
        <begin position="440"/>
        <end position="518"/>
    </location>
</feature>
<dbReference type="Pfam" id="PF02099">
    <property type="entry name" value="Josephin"/>
    <property type="match status" value="1"/>
</dbReference>
<dbReference type="GO" id="GO:0006508">
    <property type="term" value="P:proteolysis"/>
    <property type="evidence" value="ECO:0007669"/>
    <property type="project" value="UniProtKB-KW"/>
</dbReference>
<evidence type="ECO:0000256" key="12">
    <source>
        <dbReference type="PROSITE-ProRule" id="PRU00331"/>
    </source>
</evidence>
<evidence type="ECO:0000313" key="15">
    <source>
        <dbReference type="EMBL" id="GLB37430.1"/>
    </source>
</evidence>
<evidence type="ECO:0000256" key="9">
    <source>
        <dbReference type="ARBA" id="ARBA00023163"/>
    </source>
</evidence>
<keyword evidence="8" id="KW-0805">Transcription regulation</keyword>
<dbReference type="InterPro" id="IPR006155">
    <property type="entry name" value="Josephin"/>
</dbReference>
<proteinExistence type="predicted"/>
<dbReference type="EMBL" id="BRPK01000004">
    <property type="protein sequence ID" value="GLB37430.1"/>
    <property type="molecule type" value="Genomic_DNA"/>
</dbReference>
<evidence type="ECO:0000256" key="4">
    <source>
        <dbReference type="ARBA" id="ARBA00022670"/>
    </source>
</evidence>
<keyword evidence="6" id="KW-0378">Hydrolase</keyword>
<evidence type="ECO:0000256" key="5">
    <source>
        <dbReference type="ARBA" id="ARBA00022786"/>
    </source>
</evidence>
<keyword evidence="7" id="KW-0788">Thiol protease</keyword>
<name>A0A9P3PK74_LYOSH</name>
<dbReference type="PROSITE" id="PS50957">
    <property type="entry name" value="JOSEPHIN"/>
    <property type="match status" value="1"/>
</dbReference>
<gene>
    <name evidence="15" type="ORF">LshimejAT787_0404810</name>
</gene>
<feature type="region of interest" description="Disordered" evidence="13">
    <location>
        <begin position="371"/>
        <end position="424"/>
    </location>
</feature>
<feature type="region of interest" description="Disordered" evidence="13">
    <location>
        <begin position="197"/>
        <end position="232"/>
    </location>
</feature>
<keyword evidence="10" id="KW-0539">Nucleus</keyword>
<evidence type="ECO:0000256" key="13">
    <source>
        <dbReference type="SAM" id="MobiDB-lite"/>
    </source>
</evidence>
<sequence>MAGLENLVRSIYHERQQPGSMLCAQHALNSLLQGNYFTAPDLSDIARNLDTLEHSYDESHTESTNMDDSGFFSVQVLENALKVWGLNLTRWRGEEMRPYHDHPHTQLAFILNLDQHWFTLRRFGHAEAQINSDNGDGHWFNLNSFFPEPEWVSKLYLGMVLQQAEAEGYSVFAVTQADLLAPLALPRTDADVIASTLPEPTSATRTDFQSSHKPPSLPVSSMPDGSKAIGGLDDEDYELQAALQASLMGSGYDPDHGNRSPPRLTRSFAPLPPDDSESPIHSTPRPDTGTHTPTNFEPSLLQPLVPRVEGGEQLDPVAASTERNRRMLERMRAEQEYAQRELWEEGMSGPDAASLEARRAEWMRAEEEEAEQLRRAIAESEALARAEGHAPRDEQDGSRDTAERRGPSAQGPPVGHALNDRVYDDDDAALQAALRASLEQVPHGWELPGLPPQRAPIRHPSPPPPPPHAPARSECDKDAEDADSVLSDEAGEHPSSDAAPETVSVDELRRRRLARFGG</sequence>
<evidence type="ECO:0000256" key="6">
    <source>
        <dbReference type="ARBA" id="ARBA00022801"/>
    </source>
</evidence>
<protein>
    <recommendedName>
        <fullName evidence="3">ubiquitinyl hydrolase 1</fullName>
        <ecNumber evidence="3">3.4.19.12</ecNumber>
    </recommendedName>
</protein>
<dbReference type="Gene3D" id="3.90.70.40">
    <property type="match status" value="1"/>
</dbReference>
<comment type="subcellular location">
    <subcellularLocation>
        <location evidence="2">Nucleus</location>
    </subcellularLocation>
</comment>
<dbReference type="PANTHER" id="PTHR14159">
    <property type="entry name" value="ATAXIN-3-RELATED"/>
    <property type="match status" value="1"/>
</dbReference>
<dbReference type="OrthoDB" id="10063692at2759"/>
<feature type="active site" description="Proton acceptor" evidence="11">
    <location>
        <position position="116"/>
    </location>
</feature>
<keyword evidence="16" id="KW-1185">Reference proteome</keyword>
<keyword evidence="5" id="KW-0833">Ubl conjugation pathway</keyword>
<evidence type="ECO:0000256" key="3">
    <source>
        <dbReference type="ARBA" id="ARBA00012759"/>
    </source>
</evidence>
<reference evidence="15" key="1">
    <citation type="submission" date="2022-07" db="EMBL/GenBank/DDBJ databases">
        <title>The genome of Lyophyllum shimeji provides insight into the initial evolution of ectomycorrhizal fungal genome.</title>
        <authorList>
            <person name="Kobayashi Y."/>
            <person name="Shibata T."/>
            <person name="Hirakawa H."/>
            <person name="Shigenobu S."/>
            <person name="Nishiyama T."/>
            <person name="Yamada A."/>
            <person name="Hasebe M."/>
            <person name="Kawaguchi M."/>
        </authorList>
    </citation>
    <scope>NUCLEOTIDE SEQUENCE</scope>
    <source>
        <strain evidence="15">AT787</strain>
    </source>
</reference>
<keyword evidence="4" id="KW-0645">Protease</keyword>
<organism evidence="15 16">
    <name type="scientific">Lyophyllum shimeji</name>
    <name type="common">Hon-shimeji</name>
    <name type="synonym">Tricholoma shimeji</name>
    <dbReference type="NCBI Taxonomy" id="47721"/>
    <lineage>
        <taxon>Eukaryota</taxon>
        <taxon>Fungi</taxon>
        <taxon>Dikarya</taxon>
        <taxon>Basidiomycota</taxon>
        <taxon>Agaricomycotina</taxon>
        <taxon>Agaricomycetes</taxon>
        <taxon>Agaricomycetidae</taxon>
        <taxon>Agaricales</taxon>
        <taxon>Tricholomatineae</taxon>
        <taxon>Lyophyllaceae</taxon>
        <taxon>Lyophyllum</taxon>
    </lineage>
</organism>
<feature type="compositionally biased region" description="Pro residues" evidence="13">
    <location>
        <begin position="449"/>
        <end position="469"/>
    </location>
</feature>
<feature type="region of interest" description="Disordered" evidence="13">
    <location>
        <begin position="248"/>
        <end position="299"/>
    </location>
</feature>
<dbReference type="PANTHER" id="PTHR14159:SF0">
    <property type="entry name" value="ATAXIN-3-RELATED"/>
    <property type="match status" value="1"/>
</dbReference>
<evidence type="ECO:0000256" key="10">
    <source>
        <dbReference type="ARBA" id="ARBA00023242"/>
    </source>
</evidence>
<dbReference type="AlphaFoldDB" id="A0A9P3PK74"/>